<gene>
    <name evidence="4" type="ORF">IAD31_06430</name>
</gene>
<feature type="chain" id="PRO_5039446723" evidence="3">
    <location>
        <begin position="28"/>
        <end position="228"/>
    </location>
</feature>
<keyword evidence="2" id="KW-0472">Membrane</keyword>
<evidence type="ECO:0000256" key="1">
    <source>
        <dbReference type="SAM" id="MobiDB-lite"/>
    </source>
</evidence>
<feature type="signal peptide" evidence="3">
    <location>
        <begin position="1"/>
        <end position="27"/>
    </location>
</feature>
<proteinExistence type="predicted"/>
<dbReference type="Gene3D" id="2.60.40.680">
    <property type="match status" value="1"/>
</dbReference>
<keyword evidence="2" id="KW-0812">Transmembrane</keyword>
<dbReference type="AlphaFoldDB" id="A0A9D0YUN8"/>
<name>A0A9D0YUN8_9FIRM</name>
<accession>A0A9D0YUN8</accession>
<dbReference type="CDD" id="cd08547">
    <property type="entry name" value="Type_II_cohesin"/>
    <property type="match status" value="1"/>
</dbReference>
<evidence type="ECO:0000256" key="3">
    <source>
        <dbReference type="SAM" id="SignalP"/>
    </source>
</evidence>
<reference evidence="4" key="1">
    <citation type="submission" date="2020-10" db="EMBL/GenBank/DDBJ databases">
        <authorList>
            <person name="Gilroy R."/>
        </authorList>
    </citation>
    <scope>NUCLEOTIDE SEQUENCE</scope>
    <source>
        <strain evidence="4">ChiGjej2B2-12916</strain>
    </source>
</reference>
<evidence type="ECO:0000256" key="2">
    <source>
        <dbReference type="SAM" id="Phobius"/>
    </source>
</evidence>
<dbReference type="EMBL" id="DVFO01000065">
    <property type="protein sequence ID" value="HIQ61215.1"/>
    <property type="molecule type" value="Genomic_DNA"/>
</dbReference>
<comment type="caution">
    <text evidence="4">The sequence shown here is derived from an EMBL/GenBank/DDBJ whole genome shotgun (WGS) entry which is preliminary data.</text>
</comment>
<reference evidence="4" key="2">
    <citation type="journal article" date="2021" name="PeerJ">
        <title>Extensive microbial diversity within the chicken gut microbiome revealed by metagenomics and culture.</title>
        <authorList>
            <person name="Gilroy R."/>
            <person name="Ravi A."/>
            <person name="Getino M."/>
            <person name="Pursley I."/>
            <person name="Horton D.L."/>
            <person name="Alikhan N.F."/>
            <person name="Baker D."/>
            <person name="Gharbi K."/>
            <person name="Hall N."/>
            <person name="Watson M."/>
            <person name="Adriaenssens E.M."/>
            <person name="Foster-Nyarko E."/>
            <person name="Jarju S."/>
            <person name="Secka A."/>
            <person name="Antonio M."/>
            <person name="Oren A."/>
            <person name="Chaudhuri R.R."/>
            <person name="La Ragione R."/>
            <person name="Hildebrand F."/>
            <person name="Pallen M.J."/>
        </authorList>
    </citation>
    <scope>NUCLEOTIDE SEQUENCE</scope>
    <source>
        <strain evidence="4">ChiGjej2B2-12916</strain>
    </source>
</reference>
<keyword evidence="2" id="KW-1133">Transmembrane helix</keyword>
<feature type="compositionally biased region" description="Pro residues" evidence="1">
    <location>
        <begin position="154"/>
        <end position="169"/>
    </location>
</feature>
<dbReference type="Proteomes" id="UP000886879">
    <property type="component" value="Unassembled WGS sequence"/>
</dbReference>
<evidence type="ECO:0000313" key="5">
    <source>
        <dbReference type="Proteomes" id="UP000886879"/>
    </source>
</evidence>
<protein>
    <submittedName>
        <fullName evidence="4">Uncharacterized protein</fullName>
    </submittedName>
</protein>
<keyword evidence="3" id="KW-0732">Signal</keyword>
<organism evidence="4 5">
    <name type="scientific">Candidatus Enterenecus faecium</name>
    <dbReference type="NCBI Taxonomy" id="2840780"/>
    <lineage>
        <taxon>Bacteria</taxon>
        <taxon>Bacillati</taxon>
        <taxon>Bacillota</taxon>
        <taxon>Clostridia</taxon>
        <taxon>Eubacteriales</taxon>
        <taxon>Candidatus Enterenecus</taxon>
    </lineage>
</organism>
<feature type="region of interest" description="Disordered" evidence="1">
    <location>
        <begin position="153"/>
        <end position="196"/>
    </location>
</feature>
<sequence length="228" mass="23540">MRRTSKTMGLALAAALTCTAVSGYAWAAPGWTPGEEGTVSAVIQADTVVTDGTVQVTFDPQKLTYVGCDFVGDQNQYQPCVAMHAVNDGKAQQGQVTIAWVAPGEYDLEGDAQDLFQINFQAKGETVTADDLTVSGSANDPQGHAVEVALAPVTPSPVTPTPAPTPAPTDAPETQPTAVPEAKPTKEPVTPPETGDQAQLGLYLALAAAAAGSLTLAGVLNQQRRGKR</sequence>
<feature type="compositionally biased region" description="Low complexity" evidence="1">
    <location>
        <begin position="170"/>
        <end position="182"/>
    </location>
</feature>
<evidence type="ECO:0000313" key="4">
    <source>
        <dbReference type="EMBL" id="HIQ61215.1"/>
    </source>
</evidence>
<feature type="transmembrane region" description="Helical" evidence="2">
    <location>
        <begin position="200"/>
        <end position="220"/>
    </location>
</feature>